<name>A0AAX3EL49_PAEUR</name>
<dbReference type="InterPro" id="IPR011006">
    <property type="entry name" value="CheY-like_superfamily"/>
</dbReference>
<dbReference type="AlphaFoldDB" id="A0AAX3EL49"/>
<feature type="modified residue" description="4-aspartylphosphate" evidence="6">
    <location>
        <position position="55"/>
    </location>
</feature>
<evidence type="ECO:0000256" key="6">
    <source>
        <dbReference type="PROSITE-ProRule" id="PRU00169"/>
    </source>
</evidence>
<dbReference type="GO" id="GO:0000976">
    <property type="term" value="F:transcription cis-regulatory region binding"/>
    <property type="evidence" value="ECO:0007669"/>
    <property type="project" value="TreeGrafter"/>
</dbReference>
<dbReference type="InterPro" id="IPR001789">
    <property type="entry name" value="Sig_transdc_resp-reg_receiver"/>
</dbReference>
<accession>A0AAX3EL49</accession>
<evidence type="ECO:0000256" key="7">
    <source>
        <dbReference type="PROSITE-ProRule" id="PRU01091"/>
    </source>
</evidence>
<protein>
    <submittedName>
        <fullName evidence="11">Response regulator transcription factor</fullName>
    </submittedName>
</protein>
<proteinExistence type="predicted"/>
<dbReference type="RefSeq" id="WP_062095470.1">
    <property type="nucleotide sequence ID" value="NZ_CP014574.1"/>
</dbReference>
<feature type="domain" description="OmpR/PhoB-type" evidence="10">
    <location>
        <begin position="136"/>
        <end position="242"/>
    </location>
</feature>
<evidence type="ECO:0000313" key="12">
    <source>
        <dbReference type="Proteomes" id="UP001163293"/>
    </source>
</evidence>
<evidence type="ECO:0000256" key="3">
    <source>
        <dbReference type="ARBA" id="ARBA00023015"/>
    </source>
</evidence>
<evidence type="ECO:0000256" key="1">
    <source>
        <dbReference type="ARBA" id="ARBA00022553"/>
    </source>
</evidence>
<dbReference type="Gene3D" id="6.10.250.690">
    <property type="match status" value="1"/>
</dbReference>
<dbReference type="SUPFAM" id="SSF52172">
    <property type="entry name" value="CheY-like"/>
    <property type="match status" value="1"/>
</dbReference>
<sequence length="247" mass="27204">MSEARVGLVIEDDQDIRELVRVVLSQAGFDVHVASTGSAGVNSARELNPDVITLDLGLPDIDGFEVARQIRKTSDAYIIMLTARAEELDTLMGLEAGGDDYLTKPFRPRELRARVEAMMRRPRSSSDAKHAPEAADPEMTHNGLAVSAGSRTAVLNGMELKLTRTEFDLLVALLETGRIVRTKADLARRLRNEPYDVGSYVSDADERAVEVHMGNLRKKLGDSIQSPRWLETVRGVGYRLAPAVHNN</sequence>
<keyword evidence="1 6" id="KW-0597">Phosphoprotein</keyword>
<dbReference type="GO" id="GO:0005829">
    <property type="term" value="C:cytosol"/>
    <property type="evidence" value="ECO:0007669"/>
    <property type="project" value="TreeGrafter"/>
</dbReference>
<dbReference type="SMART" id="SM00862">
    <property type="entry name" value="Trans_reg_C"/>
    <property type="match status" value="1"/>
</dbReference>
<feature type="compositionally biased region" description="Basic and acidic residues" evidence="8">
    <location>
        <begin position="119"/>
        <end position="133"/>
    </location>
</feature>
<dbReference type="PANTHER" id="PTHR48111:SF4">
    <property type="entry name" value="DNA-BINDING DUAL TRANSCRIPTIONAL REGULATOR OMPR"/>
    <property type="match status" value="1"/>
</dbReference>
<dbReference type="Pfam" id="PF00486">
    <property type="entry name" value="Trans_reg_C"/>
    <property type="match status" value="1"/>
</dbReference>
<dbReference type="InterPro" id="IPR039420">
    <property type="entry name" value="WalR-like"/>
</dbReference>
<evidence type="ECO:0000313" key="11">
    <source>
        <dbReference type="EMBL" id="UYV98681.1"/>
    </source>
</evidence>
<dbReference type="Pfam" id="PF00072">
    <property type="entry name" value="Response_reg"/>
    <property type="match status" value="1"/>
</dbReference>
<dbReference type="CDD" id="cd17574">
    <property type="entry name" value="REC_OmpR"/>
    <property type="match status" value="1"/>
</dbReference>
<keyword evidence="4 7" id="KW-0238">DNA-binding</keyword>
<dbReference type="GO" id="GO:0006355">
    <property type="term" value="P:regulation of DNA-templated transcription"/>
    <property type="evidence" value="ECO:0007669"/>
    <property type="project" value="InterPro"/>
</dbReference>
<keyword evidence="5" id="KW-0804">Transcription</keyword>
<keyword evidence="3" id="KW-0805">Transcription regulation</keyword>
<dbReference type="EMBL" id="CP101185">
    <property type="protein sequence ID" value="UYV98681.1"/>
    <property type="molecule type" value="Genomic_DNA"/>
</dbReference>
<evidence type="ECO:0000256" key="2">
    <source>
        <dbReference type="ARBA" id="ARBA00023012"/>
    </source>
</evidence>
<dbReference type="GO" id="GO:0000156">
    <property type="term" value="F:phosphorelay response regulator activity"/>
    <property type="evidence" value="ECO:0007669"/>
    <property type="project" value="TreeGrafter"/>
</dbReference>
<dbReference type="InterPro" id="IPR016032">
    <property type="entry name" value="Sig_transdc_resp-reg_C-effctor"/>
</dbReference>
<dbReference type="GeneID" id="79886053"/>
<dbReference type="CDD" id="cd00383">
    <property type="entry name" value="trans_reg_C"/>
    <property type="match status" value="1"/>
</dbReference>
<organism evidence="11 12">
    <name type="scientific">Paenarthrobacter ureafaciens</name>
    <dbReference type="NCBI Taxonomy" id="37931"/>
    <lineage>
        <taxon>Bacteria</taxon>
        <taxon>Bacillati</taxon>
        <taxon>Actinomycetota</taxon>
        <taxon>Actinomycetes</taxon>
        <taxon>Micrococcales</taxon>
        <taxon>Micrococcaceae</taxon>
        <taxon>Paenarthrobacter</taxon>
    </lineage>
</organism>
<feature type="DNA-binding region" description="OmpR/PhoB-type" evidence="7">
    <location>
        <begin position="136"/>
        <end position="242"/>
    </location>
</feature>
<evidence type="ECO:0000256" key="8">
    <source>
        <dbReference type="SAM" id="MobiDB-lite"/>
    </source>
</evidence>
<gene>
    <name evidence="11" type="ORF">NL394_05540</name>
</gene>
<dbReference type="InterPro" id="IPR001867">
    <property type="entry name" value="OmpR/PhoB-type_DNA-bd"/>
</dbReference>
<evidence type="ECO:0000259" key="10">
    <source>
        <dbReference type="PROSITE" id="PS51755"/>
    </source>
</evidence>
<evidence type="ECO:0000256" key="4">
    <source>
        <dbReference type="ARBA" id="ARBA00023125"/>
    </source>
</evidence>
<dbReference type="InterPro" id="IPR036388">
    <property type="entry name" value="WH-like_DNA-bd_sf"/>
</dbReference>
<dbReference type="SMART" id="SM00448">
    <property type="entry name" value="REC"/>
    <property type="match status" value="1"/>
</dbReference>
<dbReference type="Gene3D" id="1.10.10.10">
    <property type="entry name" value="Winged helix-like DNA-binding domain superfamily/Winged helix DNA-binding domain"/>
    <property type="match status" value="1"/>
</dbReference>
<feature type="domain" description="Response regulatory" evidence="9">
    <location>
        <begin position="6"/>
        <end position="119"/>
    </location>
</feature>
<evidence type="ECO:0000259" key="9">
    <source>
        <dbReference type="PROSITE" id="PS50110"/>
    </source>
</evidence>
<dbReference type="FunFam" id="3.40.50.2300:FF:000001">
    <property type="entry name" value="DNA-binding response regulator PhoB"/>
    <property type="match status" value="1"/>
</dbReference>
<dbReference type="PROSITE" id="PS50110">
    <property type="entry name" value="RESPONSE_REGULATORY"/>
    <property type="match status" value="1"/>
</dbReference>
<feature type="region of interest" description="Disordered" evidence="8">
    <location>
        <begin position="119"/>
        <end position="139"/>
    </location>
</feature>
<dbReference type="PROSITE" id="PS51755">
    <property type="entry name" value="OMPR_PHOB"/>
    <property type="match status" value="1"/>
</dbReference>
<reference evidence="11" key="1">
    <citation type="submission" date="2022-07" db="EMBL/GenBank/DDBJ databases">
        <authorList>
            <person name="Wu T."/>
        </authorList>
    </citation>
    <scope>NUCLEOTIDE SEQUENCE</scope>
    <source>
        <strain evidence="11">SD-1</strain>
    </source>
</reference>
<dbReference type="PANTHER" id="PTHR48111">
    <property type="entry name" value="REGULATOR OF RPOS"/>
    <property type="match status" value="1"/>
</dbReference>
<dbReference type="SUPFAM" id="SSF46894">
    <property type="entry name" value="C-terminal effector domain of the bipartite response regulators"/>
    <property type="match status" value="1"/>
</dbReference>
<dbReference type="Proteomes" id="UP001163293">
    <property type="component" value="Chromosome"/>
</dbReference>
<keyword evidence="12" id="KW-1185">Reference proteome</keyword>
<evidence type="ECO:0000256" key="5">
    <source>
        <dbReference type="ARBA" id="ARBA00023163"/>
    </source>
</evidence>
<dbReference type="Gene3D" id="3.40.50.2300">
    <property type="match status" value="1"/>
</dbReference>
<dbReference type="GO" id="GO:0032993">
    <property type="term" value="C:protein-DNA complex"/>
    <property type="evidence" value="ECO:0007669"/>
    <property type="project" value="TreeGrafter"/>
</dbReference>
<keyword evidence="2" id="KW-0902">Two-component regulatory system</keyword>